<dbReference type="Pfam" id="PF22725">
    <property type="entry name" value="GFO_IDH_MocA_C3"/>
    <property type="match status" value="1"/>
</dbReference>
<gene>
    <name evidence="5" type="ORF">SVIO_083090</name>
</gene>
<feature type="domain" description="GFO/IDH/MocA-like oxidoreductase" evidence="4">
    <location>
        <begin position="147"/>
        <end position="294"/>
    </location>
</feature>
<dbReference type="InterPro" id="IPR036291">
    <property type="entry name" value="NAD(P)-bd_dom_sf"/>
</dbReference>
<dbReference type="Gene3D" id="3.20.20.150">
    <property type="entry name" value="Divalent-metal-dependent TIM barrel enzymes"/>
    <property type="match status" value="1"/>
</dbReference>
<dbReference type="PANTHER" id="PTHR43818">
    <property type="entry name" value="BCDNA.GH03377"/>
    <property type="match status" value="1"/>
</dbReference>
<evidence type="ECO:0000256" key="1">
    <source>
        <dbReference type="ARBA" id="ARBA00023002"/>
    </source>
</evidence>
<keyword evidence="1" id="KW-0560">Oxidoreductase</keyword>
<dbReference type="SUPFAM" id="SSF51735">
    <property type="entry name" value="NAD(P)-binding Rossmann-fold domains"/>
    <property type="match status" value="1"/>
</dbReference>
<dbReference type="Pfam" id="PF01261">
    <property type="entry name" value="AP_endonuc_2"/>
    <property type="match status" value="1"/>
</dbReference>
<dbReference type="Gene3D" id="3.40.50.720">
    <property type="entry name" value="NAD(P)-binding Rossmann-like Domain"/>
    <property type="match status" value="1"/>
</dbReference>
<evidence type="ECO:0000259" key="4">
    <source>
        <dbReference type="Pfam" id="PF22725"/>
    </source>
</evidence>
<feature type="domain" description="Gfo/Idh/MocA-like oxidoreductase N-terminal" evidence="3">
    <location>
        <begin position="10"/>
        <end position="130"/>
    </location>
</feature>
<proteinExistence type="predicted"/>
<protein>
    <recommendedName>
        <fullName evidence="7">Oxidoreductase domain protein</fullName>
    </recommendedName>
</protein>
<reference evidence="5 6" key="1">
    <citation type="journal article" date="2020" name="Int. J. Syst. Evol. Microbiol.">
        <title>Reclassification of Streptomyces castelarensis and Streptomyces sporoclivatus as later heterotypic synonyms of Streptomyces antimycoticus.</title>
        <authorList>
            <person name="Komaki H."/>
            <person name="Tamura T."/>
        </authorList>
    </citation>
    <scope>NUCLEOTIDE SEQUENCE [LARGE SCALE GENOMIC DNA]</scope>
    <source>
        <strain evidence="5 6">NBRC 13459</strain>
    </source>
</reference>
<evidence type="ECO:0000259" key="3">
    <source>
        <dbReference type="Pfam" id="PF01408"/>
    </source>
</evidence>
<name>A0A4D4LEM3_STRVO</name>
<dbReference type="PANTHER" id="PTHR43818:SF11">
    <property type="entry name" value="BCDNA.GH03377"/>
    <property type="match status" value="1"/>
</dbReference>
<dbReference type="InterPro" id="IPR013022">
    <property type="entry name" value="Xyl_isomerase-like_TIM-brl"/>
</dbReference>
<accession>A0A4D4LEM3</accession>
<dbReference type="EMBL" id="BJHW01000001">
    <property type="protein sequence ID" value="GDY57686.1"/>
    <property type="molecule type" value="Genomic_DNA"/>
</dbReference>
<dbReference type="InterPro" id="IPR050463">
    <property type="entry name" value="Gfo/Idh/MocA_oxidrdct_glycsds"/>
</dbReference>
<dbReference type="SUPFAM" id="SSF55347">
    <property type="entry name" value="Glyceraldehyde-3-phosphate dehydrogenase-like, C-terminal domain"/>
    <property type="match status" value="1"/>
</dbReference>
<keyword evidence="6" id="KW-1185">Reference proteome</keyword>
<dbReference type="GO" id="GO:0000166">
    <property type="term" value="F:nucleotide binding"/>
    <property type="evidence" value="ECO:0007669"/>
    <property type="project" value="InterPro"/>
</dbReference>
<dbReference type="InterPro" id="IPR055170">
    <property type="entry name" value="GFO_IDH_MocA-like_dom"/>
</dbReference>
<evidence type="ECO:0000259" key="2">
    <source>
        <dbReference type="Pfam" id="PF01261"/>
    </source>
</evidence>
<evidence type="ECO:0000313" key="6">
    <source>
        <dbReference type="Proteomes" id="UP000301309"/>
    </source>
</evidence>
<feature type="domain" description="Xylose isomerase-like TIM barrel" evidence="2">
    <location>
        <begin position="423"/>
        <end position="716"/>
    </location>
</feature>
<dbReference type="InterPro" id="IPR036237">
    <property type="entry name" value="Xyl_isomerase-like_sf"/>
</dbReference>
<dbReference type="SUPFAM" id="SSF51658">
    <property type="entry name" value="Xylose isomerase-like"/>
    <property type="match status" value="1"/>
</dbReference>
<dbReference type="Gene3D" id="3.30.360.10">
    <property type="entry name" value="Dihydrodipicolinate Reductase, domain 2"/>
    <property type="match status" value="1"/>
</dbReference>
<comment type="caution">
    <text evidence="5">The sequence shown here is derived from an EMBL/GenBank/DDBJ whole genome shotgun (WGS) entry which is preliminary data.</text>
</comment>
<dbReference type="Proteomes" id="UP000301309">
    <property type="component" value="Unassembled WGS sequence"/>
</dbReference>
<dbReference type="Pfam" id="PF01408">
    <property type="entry name" value="GFO_IDH_MocA"/>
    <property type="match status" value="1"/>
</dbReference>
<sequence length="736" mass="80825">MEIPEGKTLGVGMVGYAFMGAAHSQGWRTVGRVFDLPARPAMSAVCGRDADAVRAAADRHGWAAAETDWRALIARDDVQVVDVCTPGDSHAEIAVAALEAGKHVLCEKPLANSVAEAETMVEAARRARERGLVAMVGFNYRRAPAIAYARRMVADGRIGVLRHVRVTYLQDWIVDPEYPLVWRLRREYAGSGALGDLGSHIVDLAQHLAGERLIGVSALTETFIRERPLPAGAVAGLGGSGAGGAARGPVTVDDAALFTGRFGSGAVASFEASRFAAGRKNSLRIELNGDRGSLAFDLERLNELSFHDHTEPAIDSGFRRILVTEPEHPYLEGWWPPGHALGYEHTFVHQARDMVLAIADGTGPEPSFEDGLQVQRVLAAVEESAEKNCVYTPYPSEEEAGMPRPFTLFTGQWADLPLEEVCRLARDFGYDGLELACWGDHFEVDRALGEPGYLDGRRELLEKYGLTCWAISNHLVGQAVCDSPIDERHKAIVPARIWGDGDAEGVRRRAAAEMADTARAAAAFGVRTVIGFTGSSIWHLVAMFPPVVPGMIERGYEDFAERWNPILDVFDAEGVRFAHEVHPSEIAYDYWTTHQALEAVNHRPAFGLNFDPSHFVWQDLDPVGFLWDFRDRIYHVDCKEARKRLDGRNGRLGSHLPWGDPRRGWDFVSAGHGDVPWEDVFRMLRSIGYDGPVSVEWEDAGMDRLTGAPEALARLKHFDFDPPTASFDAAFGGGDK</sequence>
<dbReference type="InterPro" id="IPR000683">
    <property type="entry name" value="Gfo/Idh/MocA-like_OxRdtase_N"/>
</dbReference>
<dbReference type="GO" id="GO:0016491">
    <property type="term" value="F:oxidoreductase activity"/>
    <property type="evidence" value="ECO:0007669"/>
    <property type="project" value="UniProtKB-KW"/>
</dbReference>
<evidence type="ECO:0000313" key="5">
    <source>
        <dbReference type="EMBL" id="GDY57686.1"/>
    </source>
</evidence>
<evidence type="ECO:0008006" key="7">
    <source>
        <dbReference type="Google" id="ProtNLM"/>
    </source>
</evidence>
<dbReference type="AlphaFoldDB" id="A0A4D4LEM3"/>
<organism evidence="5 6">
    <name type="scientific">Streptomyces violaceusniger</name>
    <dbReference type="NCBI Taxonomy" id="68280"/>
    <lineage>
        <taxon>Bacteria</taxon>
        <taxon>Bacillati</taxon>
        <taxon>Actinomycetota</taxon>
        <taxon>Actinomycetes</taxon>
        <taxon>Kitasatosporales</taxon>
        <taxon>Streptomycetaceae</taxon>
        <taxon>Streptomyces</taxon>
        <taxon>Streptomyces violaceusniger group</taxon>
    </lineage>
</organism>